<protein>
    <recommendedName>
        <fullName evidence="1">Helicase-associated domain-containing protein</fullName>
    </recommendedName>
</protein>
<proteinExistence type="predicted"/>
<reference evidence="2 3" key="1">
    <citation type="submission" date="2019-07" db="EMBL/GenBank/DDBJ databases">
        <title>Analysis of the biochemical properties, biological activity and biotechnological potential of siderophores and biosurfactants produced by Antarctic psychrotolerant bacteria.</title>
        <authorList>
            <person name="Styczynski M."/>
            <person name="Krucon T."/>
            <person name="Decewicz P."/>
            <person name="Dziewit L."/>
        </authorList>
    </citation>
    <scope>NUCLEOTIDE SEQUENCE [LARGE SCALE GENOMIC DNA]</scope>
    <source>
        <strain evidence="2 3">ANT_H27</strain>
    </source>
</reference>
<evidence type="ECO:0000313" key="2">
    <source>
        <dbReference type="EMBL" id="KAA0973345.1"/>
    </source>
</evidence>
<sequence>MVGWEVSRHPEWDMMYAAGLTVREIADRCHQNCSTIHLHFRVREKYEPGFHARHEAALKARGPNRPTTLWRKRASEAIDFQTAHGRLPRGDGDTAERSLHSWLEGQRRTFERGEMPAPKVVLLEDLVGWNIRTRQLELDGRWRDKLSALVEFVASTGSVPRYKNYSTEQERVLGVWLHKQHQRRSENRLVQWRLETLDAAFPGWRSRM</sequence>
<organism evidence="2 3">
    <name type="scientific">Paeniglutamicibacter gangotriensis</name>
    <dbReference type="NCBI Taxonomy" id="254787"/>
    <lineage>
        <taxon>Bacteria</taxon>
        <taxon>Bacillati</taxon>
        <taxon>Actinomycetota</taxon>
        <taxon>Actinomycetes</taxon>
        <taxon>Micrococcales</taxon>
        <taxon>Micrococcaceae</taxon>
        <taxon>Paeniglutamicibacter</taxon>
    </lineage>
</organism>
<dbReference type="AlphaFoldDB" id="A0A5B0E588"/>
<dbReference type="Pfam" id="PF03457">
    <property type="entry name" value="HA"/>
    <property type="match status" value="1"/>
</dbReference>
<evidence type="ECO:0000259" key="1">
    <source>
        <dbReference type="Pfam" id="PF03457"/>
    </source>
</evidence>
<dbReference type="InterPro" id="IPR005114">
    <property type="entry name" value="Helicase_assoc"/>
</dbReference>
<feature type="domain" description="Helicase-associated" evidence="1">
    <location>
        <begin position="140"/>
        <end position="199"/>
    </location>
</feature>
<gene>
    <name evidence="2" type="ORF">FQ154_18765</name>
</gene>
<name>A0A5B0E588_9MICC</name>
<dbReference type="PANTHER" id="PTHR33418:SF1">
    <property type="entry name" value="HELICASE-ASSOCIATED DOMAIN-CONTAINING PROTEIN"/>
    <property type="match status" value="1"/>
</dbReference>
<dbReference type="EMBL" id="VOBL01000029">
    <property type="protein sequence ID" value="KAA0973345.1"/>
    <property type="molecule type" value="Genomic_DNA"/>
</dbReference>
<evidence type="ECO:0000313" key="3">
    <source>
        <dbReference type="Proteomes" id="UP000323856"/>
    </source>
</evidence>
<dbReference type="Proteomes" id="UP000323856">
    <property type="component" value="Unassembled WGS sequence"/>
</dbReference>
<dbReference type="OrthoDB" id="4954837at2"/>
<dbReference type="Gene3D" id="6.10.140.530">
    <property type="match status" value="2"/>
</dbReference>
<accession>A0A5B0E588</accession>
<comment type="caution">
    <text evidence="2">The sequence shown here is derived from an EMBL/GenBank/DDBJ whole genome shotgun (WGS) entry which is preliminary data.</text>
</comment>
<dbReference type="PANTHER" id="PTHR33418">
    <property type="entry name" value="HELICASE-ASSOCIATED"/>
    <property type="match status" value="1"/>
</dbReference>